<dbReference type="Gene3D" id="3.90.1720.10">
    <property type="entry name" value="endopeptidase domain like (from Nostoc punctiforme)"/>
    <property type="match status" value="1"/>
</dbReference>
<feature type="transmembrane region" description="Helical" evidence="1">
    <location>
        <begin position="23"/>
        <end position="47"/>
    </location>
</feature>
<sequence>MVNKKQLAKNLAKKTPVGMKFKVIKYVIVLLLIIVCILPIVAMLLFAPSDSSDEEETGCSVQGGDVGSSGVQKFNQYAQGGALEGKGKDIEKIAKKHKIPVNLFMAIIASESGWGKGANATRQNNPLSVMGNRSIEDSTFKTIDDGLNAGAKNLYDLYLSEGLNTPKKIGPKYAPIGAANDPKNMNARWIPTVEKIMKDLGGSNSKVTCDSGGKSIKFNGKLPSWSNSSPGNGNLYTAGQCTWYAFGIRQKMGKPISTYWHDAYKWNDRAKEEGYKVNTKPAVGALFIAEQGAGGHSNQYGHVAVVIGVGDGGKTFKISEMNWEGAYKVNQRTLDMTDGYSFIHDKE</sequence>
<evidence type="ECO:0000259" key="2">
    <source>
        <dbReference type="PROSITE" id="PS50911"/>
    </source>
</evidence>
<dbReference type="AlphaFoldDB" id="A0A0D6XS01"/>
<dbReference type="EMBL" id="JXWY01000023">
    <property type="protein sequence ID" value="KIX91230.1"/>
    <property type="molecule type" value="Genomic_DNA"/>
</dbReference>
<dbReference type="OrthoDB" id="9813368at2"/>
<dbReference type="InterPro" id="IPR038765">
    <property type="entry name" value="Papain-like_cys_pep_sf"/>
</dbReference>
<evidence type="ECO:0000313" key="3">
    <source>
        <dbReference type="EMBL" id="KIX91230.1"/>
    </source>
</evidence>
<keyword evidence="1" id="KW-0812">Transmembrane</keyword>
<proteinExistence type="predicted"/>
<accession>A0A0D6XS01</accession>
<keyword evidence="1" id="KW-0472">Membrane</keyword>
<keyword evidence="5" id="KW-1185">Reference proteome</keyword>
<dbReference type="RefSeq" id="WP_044359341.1">
    <property type="nucleotide sequence ID" value="NZ_JXWY01000023.1"/>
</dbReference>
<dbReference type="SUPFAM" id="SSF54001">
    <property type="entry name" value="Cysteine proteinases"/>
    <property type="match status" value="1"/>
</dbReference>
<evidence type="ECO:0000256" key="1">
    <source>
        <dbReference type="SAM" id="Phobius"/>
    </source>
</evidence>
<protein>
    <submittedName>
        <fullName evidence="3">Mannosyl-glycoprotein endo-beta-N-acetylglucosamidase</fullName>
    </submittedName>
    <submittedName>
        <fullName evidence="4">Putative cell wall lysis protein</fullName>
    </submittedName>
</protein>
<dbReference type="Proteomes" id="UP000254100">
    <property type="component" value="Unassembled WGS sequence"/>
</dbReference>
<dbReference type="PROSITE" id="PS50911">
    <property type="entry name" value="CHAP"/>
    <property type="match status" value="1"/>
</dbReference>
<evidence type="ECO:0000313" key="6">
    <source>
        <dbReference type="Proteomes" id="UP000254100"/>
    </source>
</evidence>
<dbReference type="InterPro" id="IPR007921">
    <property type="entry name" value="CHAP_dom"/>
</dbReference>
<reference evidence="4 6" key="2">
    <citation type="submission" date="2018-06" db="EMBL/GenBank/DDBJ databases">
        <authorList>
            <consortium name="Pathogen Informatics"/>
            <person name="Doyle S."/>
        </authorList>
    </citation>
    <scope>NUCLEOTIDE SEQUENCE [LARGE SCALE GENOMIC DNA]</scope>
    <source>
        <strain evidence="4 6">NCTC13832</strain>
    </source>
</reference>
<evidence type="ECO:0000313" key="5">
    <source>
        <dbReference type="Proteomes" id="UP000032366"/>
    </source>
</evidence>
<dbReference type="STRING" id="569857.TP70_03465"/>
<feature type="domain" description="Peptidase C51" evidence="2">
    <location>
        <begin position="216"/>
        <end position="344"/>
    </location>
</feature>
<reference evidence="3 5" key="1">
    <citation type="submission" date="2015-01" db="EMBL/GenBank/DDBJ databases">
        <authorList>
            <person name="Guo J."/>
        </authorList>
    </citation>
    <scope>NUCLEOTIDE SEQUENCE [LARGE SCALE GENOMIC DNA]</scope>
    <source>
        <strain evidence="3 5">DSM 22147</strain>
    </source>
</reference>
<dbReference type="Proteomes" id="UP000032366">
    <property type="component" value="Unassembled WGS sequence"/>
</dbReference>
<organism evidence="4 6">
    <name type="scientific">Staphylococcus microti</name>
    <dbReference type="NCBI Taxonomy" id="569857"/>
    <lineage>
        <taxon>Bacteria</taxon>
        <taxon>Bacillati</taxon>
        <taxon>Bacillota</taxon>
        <taxon>Bacilli</taxon>
        <taxon>Bacillales</taxon>
        <taxon>Staphylococcaceae</taxon>
        <taxon>Staphylococcus</taxon>
    </lineage>
</organism>
<name>A0A0D6XS01_9STAP</name>
<dbReference type="EMBL" id="UHDT01000001">
    <property type="protein sequence ID" value="SUM58294.1"/>
    <property type="molecule type" value="Genomic_DNA"/>
</dbReference>
<evidence type="ECO:0000313" key="4">
    <source>
        <dbReference type="EMBL" id="SUM58294.1"/>
    </source>
</evidence>
<dbReference type="Pfam" id="PF05257">
    <property type="entry name" value="CHAP"/>
    <property type="match status" value="1"/>
</dbReference>
<gene>
    <name evidence="4" type="ORF">NCTC13832_02042</name>
    <name evidence="3" type="ORF">TP70_03465</name>
</gene>
<keyword evidence="1" id="KW-1133">Transmembrane helix</keyword>